<gene>
    <name evidence="2" type="ORF">M0812_00278</name>
</gene>
<dbReference type="AlphaFoldDB" id="A0AAV8A736"/>
<feature type="compositionally biased region" description="Basic and acidic residues" evidence="1">
    <location>
        <begin position="306"/>
        <end position="319"/>
    </location>
</feature>
<feature type="compositionally biased region" description="Low complexity" evidence="1">
    <location>
        <begin position="154"/>
        <end position="165"/>
    </location>
</feature>
<feature type="compositionally biased region" description="Basic residues" evidence="1">
    <location>
        <begin position="200"/>
        <end position="209"/>
    </location>
</feature>
<feature type="compositionally biased region" description="Basic and acidic residues" evidence="1">
    <location>
        <begin position="213"/>
        <end position="233"/>
    </location>
</feature>
<proteinExistence type="predicted"/>
<evidence type="ECO:0000313" key="2">
    <source>
        <dbReference type="EMBL" id="KAJ3447805.1"/>
    </source>
</evidence>
<organism evidence="2 3">
    <name type="scientific">Anaeramoeba flamelloides</name>
    <dbReference type="NCBI Taxonomy" id="1746091"/>
    <lineage>
        <taxon>Eukaryota</taxon>
        <taxon>Metamonada</taxon>
        <taxon>Anaeramoebidae</taxon>
        <taxon>Anaeramoeba</taxon>
    </lineage>
</organism>
<reference evidence="2" key="1">
    <citation type="submission" date="2022-08" db="EMBL/GenBank/DDBJ databases">
        <title>Novel sulphate-reducing endosymbionts in the free-living metamonad Anaeramoeba.</title>
        <authorList>
            <person name="Jerlstrom-Hultqvist J."/>
            <person name="Cepicka I."/>
            <person name="Gallot-Lavallee L."/>
            <person name="Salas-Leiva D."/>
            <person name="Curtis B.A."/>
            <person name="Zahonova K."/>
            <person name="Pipaliya S."/>
            <person name="Dacks J."/>
            <person name="Roger A.J."/>
        </authorList>
    </citation>
    <scope>NUCLEOTIDE SEQUENCE</scope>
    <source>
        <strain evidence="2">Busselton2</strain>
    </source>
</reference>
<feature type="compositionally biased region" description="Basic residues" evidence="1">
    <location>
        <begin position="328"/>
        <end position="340"/>
    </location>
</feature>
<feature type="compositionally biased region" description="Basic and acidic residues" evidence="1">
    <location>
        <begin position="264"/>
        <end position="277"/>
    </location>
</feature>
<protein>
    <submittedName>
        <fullName evidence="2">Uncharacterized protein</fullName>
    </submittedName>
</protein>
<comment type="caution">
    <text evidence="2">The sequence shown here is derived from an EMBL/GenBank/DDBJ whole genome shotgun (WGS) entry which is preliminary data.</text>
</comment>
<feature type="compositionally biased region" description="Basic residues" evidence="1">
    <location>
        <begin position="126"/>
        <end position="137"/>
    </location>
</feature>
<name>A0AAV8A736_9EUKA</name>
<evidence type="ECO:0000313" key="3">
    <source>
        <dbReference type="Proteomes" id="UP001146793"/>
    </source>
</evidence>
<accession>A0AAV8A736</accession>
<feature type="compositionally biased region" description="Polar residues" evidence="1">
    <location>
        <begin position="342"/>
        <end position="352"/>
    </location>
</feature>
<sequence length="457" mass="53110">MNQQQLLPSLTTQNFLDKKPTFNDQGSFRERLEFLIKWQPNGVHGLELEHLQSTPDDPGSNSVPKPVFVRIKRECLTDLVKILDKPKKSIQRGLATFFRSTFGLHNVSNYNREWLIFGTKTDQELKKKRKTQKKKTALKGARNLANNKIKSQLNEDNNQNENNKNVKAIGNRSKKIKESGKGSKNRSSGSGSDSGSARSINRKTKKKQAQNKTKQEKVKSKSQKEDENFEQKQKPQLKIKKKKKKKINLRTSKKIKTKLKIKKKTDPKLKMEKKNEKIPTKITKLEIIKIPNYHLQKQKNRKRKRLFSDVDHSNNERASKNPSQRKNNNSKKRNIFKKKIQLQQGGSENQNMKEMIKQDEPIASSTDEVNGQVPEEEQEQSPGHYLNIDTVQNEETISMFNQQDLNSNTDDQENQESGLQEFVEGFFVVRDPFVFVEDSQFFWLQSQLETEQLLEFL</sequence>
<feature type="compositionally biased region" description="Basic residues" evidence="1">
    <location>
        <begin position="296"/>
        <end position="305"/>
    </location>
</feature>
<feature type="region of interest" description="Disordered" evidence="1">
    <location>
        <begin position="123"/>
        <end position="277"/>
    </location>
</feature>
<feature type="compositionally biased region" description="Basic residues" evidence="1">
    <location>
        <begin position="235"/>
        <end position="263"/>
    </location>
</feature>
<dbReference type="EMBL" id="JANTQA010000015">
    <property type="protein sequence ID" value="KAJ3447805.1"/>
    <property type="molecule type" value="Genomic_DNA"/>
</dbReference>
<feature type="compositionally biased region" description="Low complexity" evidence="1">
    <location>
        <begin position="185"/>
        <end position="199"/>
    </location>
</feature>
<feature type="region of interest" description="Disordered" evidence="1">
    <location>
        <begin position="294"/>
        <end position="384"/>
    </location>
</feature>
<dbReference type="Proteomes" id="UP001146793">
    <property type="component" value="Unassembled WGS sequence"/>
</dbReference>
<evidence type="ECO:0000256" key="1">
    <source>
        <dbReference type="SAM" id="MobiDB-lite"/>
    </source>
</evidence>